<gene>
    <name evidence="6" type="ORF">HQ945_13210</name>
</gene>
<dbReference type="GO" id="GO:0046872">
    <property type="term" value="F:metal ion binding"/>
    <property type="evidence" value="ECO:0007669"/>
    <property type="project" value="UniProtKB-KW"/>
</dbReference>
<keyword evidence="3" id="KW-0378">Hydrolase</keyword>
<dbReference type="InterPro" id="IPR003785">
    <property type="entry name" value="Creatininase/forma_Hydrolase"/>
</dbReference>
<dbReference type="GO" id="GO:0009231">
    <property type="term" value="P:riboflavin biosynthetic process"/>
    <property type="evidence" value="ECO:0007669"/>
    <property type="project" value="TreeGrafter"/>
</dbReference>
<dbReference type="EMBL" id="JABUMX010000002">
    <property type="protein sequence ID" value="NTS32217.1"/>
    <property type="molecule type" value="Genomic_DNA"/>
</dbReference>
<evidence type="ECO:0000256" key="3">
    <source>
        <dbReference type="ARBA" id="ARBA00022801"/>
    </source>
</evidence>
<dbReference type="PANTHER" id="PTHR35005">
    <property type="entry name" value="3-DEHYDRO-SCYLLO-INOSOSE HYDROLASE"/>
    <property type="match status" value="1"/>
</dbReference>
<dbReference type="Pfam" id="PF02633">
    <property type="entry name" value="Creatininase"/>
    <property type="match status" value="1"/>
</dbReference>
<comment type="caution">
    <text evidence="6">The sequence shown here is derived from an EMBL/GenBank/DDBJ whole genome shotgun (WGS) entry which is preliminary data.</text>
</comment>
<reference evidence="6 7" key="1">
    <citation type="submission" date="2020-05" db="EMBL/GenBank/DDBJ databases">
        <authorList>
            <person name="Kim M.K."/>
        </authorList>
    </citation>
    <scope>NUCLEOTIDE SEQUENCE [LARGE SCALE GENOMIC DNA]</scope>
    <source>
        <strain evidence="6 7">BT25</strain>
    </source>
</reference>
<evidence type="ECO:0000256" key="5">
    <source>
        <dbReference type="ARBA" id="ARBA00024029"/>
    </source>
</evidence>
<dbReference type="InterPro" id="IPR024087">
    <property type="entry name" value="Creatininase-like_sf"/>
</dbReference>
<accession>A0A849VVJ7</accession>
<sequence>MPISSTHMIAILPLGAHEQHGPHLPFETDTLIATGLAARLKAALSKTLFIEWLPVEPVGYSIEHMDVAGTRTLAFDEAVHRWIGIGEKLAQRGIRKLVILNAHGGNSPLTTIVATELRIRFNMLAVATSWTRFGLPEGFISPDEKALDIHGGFIETSVMLALYPQYVDMTKAGTFDSRQRQFAKDYRHLRAYGPHAFGWKMSDLNPQGVAGDAARATAAAGEAIMAHSVKGLVELIEDVDRFDPAVLV</sequence>
<evidence type="ECO:0000256" key="2">
    <source>
        <dbReference type="ARBA" id="ARBA00022723"/>
    </source>
</evidence>
<evidence type="ECO:0000256" key="1">
    <source>
        <dbReference type="ARBA" id="ARBA00001947"/>
    </source>
</evidence>
<dbReference type="Proteomes" id="UP000550508">
    <property type="component" value="Unassembled WGS sequence"/>
</dbReference>
<comment type="similarity">
    <text evidence="5">Belongs to the creatininase superfamily.</text>
</comment>
<organism evidence="6 7">
    <name type="scientific">Phyllobacterium pellucidum</name>
    <dbReference type="NCBI Taxonomy" id="2740464"/>
    <lineage>
        <taxon>Bacteria</taxon>
        <taxon>Pseudomonadati</taxon>
        <taxon>Pseudomonadota</taxon>
        <taxon>Alphaproteobacteria</taxon>
        <taxon>Hyphomicrobiales</taxon>
        <taxon>Phyllobacteriaceae</taxon>
        <taxon>Phyllobacterium</taxon>
    </lineage>
</organism>
<comment type="cofactor">
    <cofactor evidence="1">
        <name>Zn(2+)</name>
        <dbReference type="ChEBI" id="CHEBI:29105"/>
    </cofactor>
</comment>
<evidence type="ECO:0000313" key="7">
    <source>
        <dbReference type="Proteomes" id="UP000550508"/>
    </source>
</evidence>
<dbReference type="AlphaFoldDB" id="A0A849VVJ7"/>
<dbReference type="Gene3D" id="3.40.50.10310">
    <property type="entry name" value="Creatininase"/>
    <property type="match status" value="1"/>
</dbReference>
<evidence type="ECO:0000256" key="4">
    <source>
        <dbReference type="ARBA" id="ARBA00022833"/>
    </source>
</evidence>
<dbReference type="PANTHER" id="PTHR35005:SF1">
    <property type="entry name" value="2-AMINO-5-FORMYLAMINO-6-RIBOSYLAMINOPYRIMIDIN-4(3H)-ONE 5'-MONOPHOSPHATE DEFORMYLASE"/>
    <property type="match status" value="1"/>
</dbReference>
<dbReference type="GO" id="GO:0016811">
    <property type="term" value="F:hydrolase activity, acting on carbon-nitrogen (but not peptide) bonds, in linear amides"/>
    <property type="evidence" value="ECO:0007669"/>
    <property type="project" value="TreeGrafter"/>
</dbReference>
<keyword evidence="4" id="KW-0862">Zinc</keyword>
<keyword evidence="7" id="KW-1185">Reference proteome</keyword>
<keyword evidence="2" id="KW-0479">Metal-binding</keyword>
<evidence type="ECO:0000313" key="6">
    <source>
        <dbReference type="EMBL" id="NTS32217.1"/>
    </source>
</evidence>
<name>A0A849VVJ7_9HYPH</name>
<proteinExistence type="inferred from homology"/>
<dbReference type="SUPFAM" id="SSF102215">
    <property type="entry name" value="Creatininase"/>
    <property type="match status" value="1"/>
</dbReference>
<protein>
    <submittedName>
        <fullName evidence="6">Creatininase family protein</fullName>
    </submittedName>
</protein>
<dbReference type="RefSeq" id="WP_091925331.1">
    <property type="nucleotide sequence ID" value="NZ_CP088292.1"/>
</dbReference>